<dbReference type="InterPro" id="IPR000253">
    <property type="entry name" value="FHA_dom"/>
</dbReference>
<protein>
    <recommendedName>
        <fullName evidence="3">FHA domain-containing protein</fullName>
    </recommendedName>
</protein>
<dbReference type="InterPro" id="IPR008984">
    <property type="entry name" value="SMAD_FHA_dom_sf"/>
</dbReference>
<sequence>MDVTTGMLPTAPDTTGDGDERIDTDGVRSDLSPGTALLVSVRGPNVGARFLLDKELVTVGRHPESDIFLDDITVSRRHAEFRRTESTFLVADVGSLNGTYVNGTRTEGQELVHGDLVQVGKFRLKALIPEVG</sequence>
<dbReference type="PROSITE" id="PS50006">
    <property type="entry name" value="FHA_DOMAIN"/>
    <property type="match status" value="1"/>
</dbReference>
<dbReference type="SUPFAM" id="SSF49879">
    <property type="entry name" value="SMAD/FHA domain"/>
    <property type="match status" value="1"/>
</dbReference>
<gene>
    <name evidence="4" type="ORF">DVS28_a2084</name>
</gene>
<reference evidence="4 5" key="1">
    <citation type="submission" date="2018-09" db="EMBL/GenBank/DDBJ databases">
        <title>Complete genome sequence of Euzebya sp. DY32-46 isolated from seawater of Pacific Ocean.</title>
        <authorList>
            <person name="Xu L."/>
            <person name="Wu Y.-H."/>
            <person name="Xu X.-W."/>
        </authorList>
    </citation>
    <scope>NUCLEOTIDE SEQUENCE [LARGE SCALE GENOMIC DNA]</scope>
    <source>
        <strain evidence="4 5">DY32-46</strain>
    </source>
</reference>
<dbReference type="KEGG" id="euz:DVS28_a2084"/>
<dbReference type="SMART" id="SM00240">
    <property type="entry name" value="FHA"/>
    <property type="match status" value="1"/>
</dbReference>
<dbReference type="Proteomes" id="UP000264006">
    <property type="component" value="Chromosome"/>
</dbReference>
<proteinExistence type="predicted"/>
<dbReference type="InterPro" id="IPR050923">
    <property type="entry name" value="Cell_Proc_Reg/RNA_Proc"/>
</dbReference>
<feature type="region of interest" description="Disordered" evidence="2">
    <location>
        <begin position="1"/>
        <end position="22"/>
    </location>
</feature>
<keyword evidence="1" id="KW-0597">Phosphoprotein</keyword>
<evidence type="ECO:0000313" key="4">
    <source>
        <dbReference type="EMBL" id="AXV06768.1"/>
    </source>
</evidence>
<dbReference type="AlphaFoldDB" id="A0A346XX21"/>
<dbReference type="Pfam" id="PF00498">
    <property type="entry name" value="FHA"/>
    <property type="match status" value="1"/>
</dbReference>
<evidence type="ECO:0000256" key="1">
    <source>
        <dbReference type="ARBA" id="ARBA00022553"/>
    </source>
</evidence>
<keyword evidence="5" id="KW-1185">Reference proteome</keyword>
<dbReference type="PANTHER" id="PTHR23308">
    <property type="entry name" value="NUCLEAR INHIBITOR OF PROTEIN PHOSPHATASE-1"/>
    <property type="match status" value="1"/>
</dbReference>
<evidence type="ECO:0000259" key="3">
    <source>
        <dbReference type="PROSITE" id="PS50006"/>
    </source>
</evidence>
<accession>A0A346XX21</accession>
<dbReference type="EMBL" id="CP031165">
    <property type="protein sequence ID" value="AXV06768.1"/>
    <property type="molecule type" value="Genomic_DNA"/>
</dbReference>
<evidence type="ECO:0000256" key="2">
    <source>
        <dbReference type="SAM" id="MobiDB-lite"/>
    </source>
</evidence>
<evidence type="ECO:0000313" key="5">
    <source>
        <dbReference type="Proteomes" id="UP000264006"/>
    </source>
</evidence>
<feature type="domain" description="FHA" evidence="3">
    <location>
        <begin position="57"/>
        <end position="106"/>
    </location>
</feature>
<organism evidence="4 5">
    <name type="scientific">Euzebya pacifica</name>
    <dbReference type="NCBI Taxonomy" id="1608957"/>
    <lineage>
        <taxon>Bacteria</taxon>
        <taxon>Bacillati</taxon>
        <taxon>Actinomycetota</taxon>
        <taxon>Nitriliruptoria</taxon>
        <taxon>Euzebyales</taxon>
    </lineage>
</organism>
<name>A0A346XX21_9ACTN</name>
<dbReference type="Gene3D" id="2.60.200.20">
    <property type="match status" value="1"/>
</dbReference>